<dbReference type="InterPro" id="IPR025944">
    <property type="entry name" value="Sigma_54_int_dom_CS"/>
</dbReference>
<keyword evidence="3" id="KW-0805">Transcription regulation</keyword>
<feature type="domain" description="Response regulatory" evidence="7">
    <location>
        <begin position="15"/>
        <end position="129"/>
    </location>
</feature>
<dbReference type="Pfam" id="PF00158">
    <property type="entry name" value="Sigma54_activat"/>
    <property type="match status" value="1"/>
</dbReference>
<dbReference type="InterPro" id="IPR058031">
    <property type="entry name" value="AAA_lid_NorR"/>
</dbReference>
<proteinExistence type="predicted"/>
<evidence type="ECO:0000256" key="4">
    <source>
        <dbReference type="ARBA" id="ARBA00023163"/>
    </source>
</evidence>
<evidence type="ECO:0000259" key="7">
    <source>
        <dbReference type="PROSITE" id="PS50110"/>
    </source>
</evidence>
<comment type="caution">
    <text evidence="8">The sequence shown here is derived from an EMBL/GenBank/DDBJ whole genome shotgun (WGS) entry which is preliminary data.</text>
</comment>
<keyword evidence="2" id="KW-0067">ATP-binding</keyword>
<keyword evidence="9" id="KW-1185">Reference proteome</keyword>
<organism evidence="8 9">
    <name type="scientific">Marinobacterium aestuariivivens</name>
    <dbReference type="NCBI Taxonomy" id="1698799"/>
    <lineage>
        <taxon>Bacteria</taxon>
        <taxon>Pseudomonadati</taxon>
        <taxon>Pseudomonadota</taxon>
        <taxon>Gammaproteobacteria</taxon>
        <taxon>Oceanospirillales</taxon>
        <taxon>Oceanospirillaceae</taxon>
        <taxon>Marinobacterium</taxon>
    </lineage>
</organism>
<feature type="domain" description="Sigma-54 factor interaction" evidence="6">
    <location>
        <begin position="146"/>
        <end position="377"/>
    </location>
</feature>
<dbReference type="InterPro" id="IPR025662">
    <property type="entry name" value="Sigma_54_int_dom_ATP-bd_1"/>
</dbReference>
<dbReference type="Gene3D" id="3.40.50.300">
    <property type="entry name" value="P-loop containing nucleotide triphosphate hydrolases"/>
    <property type="match status" value="1"/>
</dbReference>
<dbReference type="PRINTS" id="PR01590">
    <property type="entry name" value="HTHFIS"/>
</dbReference>
<dbReference type="CDD" id="cd00009">
    <property type="entry name" value="AAA"/>
    <property type="match status" value="1"/>
</dbReference>
<evidence type="ECO:0000256" key="5">
    <source>
        <dbReference type="PROSITE-ProRule" id="PRU00169"/>
    </source>
</evidence>
<accession>A0ABW2AAL1</accession>
<dbReference type="PROSITE" id="PS50045">
    <property type="entry name" value="SIGMA54_INTERACT_4"/>
    <property type="match status" value="1"/>
</dbReference>
<dbReference type="PANTHER" id="PTHR32071">
    <property type="entry name" value="TRANSCRIPTIONAL REGULATORY PROTEIN"/>
    <property type="match status" value="1"/>
</dbReference>
<dbReference type="RefSeq" id="WP_379914031.1">
    <property type="nucleotide sequence ID" value="NZ_JBHSWE010000002.1"/>
</dbReference>
<dbReference type="Gene3D" id="1.10.10.60">
    <property type="entry name" value="Homeodomain-like"/>
    <property type="match status" value="1"/>
</dbReference>
<dbReference type="SUPFAM" id="SSF46689">
    <property type="entry name" value="Homeodomain-like"/>
    <property type="match status" value="1"/>
</dbReference>
<dbReference type="PROSITE" id="PS00688">
    <property type="entry name" value="SIGMA54_INTERACT_3"/>
    <property type="match status" value="1"/>
</dbReference>
<name>A0ABW2AAL1_9GAMM</name>
<evidence type="ECO:0000313" key="9">
    <source>
        <dbReference type="Proteomes" id="UP001596422"/>
    </source>
</evidence>
<evidence type="ECO:0000256" key="1">
    <source>
        <dbReference type="ARBA" id="ARBA00022741"/>
    </source>
</evidence>
<dbReference type="InterPro" id="IPR011006">
    <property type="entry name" value="CheY-like_superfamily"/>
</dbReference>
<dbReference type="SMART" id="SM00382">
    <property type="entry name" value="AAA"/>
    <property type="match status" value="1"/>
</dbReference>
<keyword evidence="5" id="KW-0597">Phosphoprotein</keyword>
<dbReference type="InterPro" id="IPR002078">
    <property type="entry name" value="Sigma_54_int"/>
</dbReference>
<dbReference type="SMART" id="SM00448">
    <property type="entry name" value="REC"/>
    <property type="match status" value="1"/>
</dbReference>
<sequence length="457" mass="49689">MEQAEKDLPDLSGLSLLVVDDDPRIVRGFLRVLRGLGAEVTGVGSVREARLSLAETLPDAVLADLQLKDGKGSELLPDFLGRHPDGYFYMITGHGSIDNAVAALRQGARHYFEKPVDPIALARQLAADLAGTCAGASLARQLEPYLSIADPTMVEALAELPRFAQSGEPVLIQGETGTGKELVARALHGLGLRAQGPFVAVNCGAIPETLLEAELFGFEKGAFTGAARPHRGRFEQAHRGTLLLDEIGEMPLAAQVSLLRVLEDAGICRIGGERGVPVDVRIIAATHQPLEERVEAGLFRQDLLYRLNVLLIQVPPLRQRPRDIELLARHFLSRSLRDMGWSSAPPSLTPEALSRLVDYHWPGNVRELRNLMARLAVRLPAGVREIRASLLASILPPEKAGRSVQDEGVFIPKGTSLADAEWLLIDAALKNSGYNRVRAARLLGIGERTLRRKLNES</sequence>
<dbReference type="EMBL" id="JBHSWE010000002">
    <property type="protein sequence ID" value="MFC6674247.1"/>
    <property type="molecule type" value="Genomic_DNA"/>
</dbReference>
<feature type="modified residue" description="4-aspartylphosphate" evidence="5">
    <location>
        <position position="64"/>
    </location>
</feature>
<dbReference type="InterPro" id="IPR009057">
    <property type="entry name" value="Homeodomain-like_sf"/>
</dbReference>
<dbReference type="Gene3D" id="1.10.8.60">
    <property type="match status" value="1"/>
</dbReference>
<keyword evidence="4" id="KW-0804">Transcription</keyword>
<dbReference type="InterPro" id="IPR001789">
    <property type="entry name" value="Sig_transdc_resp-reg_receiver"/>
</dbReference>
<dbReference type="PROSITE" id="PS00675">
    <property type="entry name" value="SIGMA54_INTERACT_1"/>
    <property type="match status" value="1"/>
</dbReference>
<dbReference type="Pfam" id="PF00072">
    <property type="entry name" value="Response_reg"/>
    <property type="match status" value="1"/>
</dbReference>
<dbReference type="Pfam" id="PF02954">
    <property type="entry name" value="HTH_8"/>
    <property type="match status" value="1"/>
</dbReference>
<evidence type="ECO:0000256" key="2">
    <source>
        <dbReference type="ARBA" id="ARBA00022840"/>
    </source>
</evidence>
<protein>
    <submittedName>
        <fullName evidence="8">Sigma-54-dependent transcriptional regulator</fullName>
    </submittedName>
</protein>
<dbReference type="Proteomes" id="UP001596422">
    <property type="component" value="Unassembled WGS sequence"/>
</dbReference>
<dbReference type="Pfam" id="PF25601">
    <property type="entry name" value="AAA_lid_14"/>
    <property type="match status" value="1"/>
</dbReference>
<gene>
    <name evidence="8" type="ORF">ACFQDL_32140</name>
</gene>
<dbReference type="InterPro" id="IPR002197">
    <property type="entry name" value="HTH_Fis"/>
</dbReference>
<dbReference type="InterPro" id="IPR027417">
    <property type="entry name" value="P-loop_NTPase"/>
</dbReference>
<reference evidence="9" key="1">
    <citation type="journal article" date="2019" name="Int. J. Syst. Evol. Microbiol.">
        <title>The Global Catalogue of Microorganisms (GCM) 10K type strain sequencing project: providing services to taxonomists for standard genome sequencing and annotation.</title>
        <authorList>
            <consortium name="The Broad Institute Genomics Platform"/>
            <consortium name="The Broad Institute Genome Sequencing Center for Infectious Disease"/>
            <person name="Wu L."/>
            <person name="Ma J."/>
        </authorList>
    </citation>
    <scope>NUCLEOTIDE SEQUENCE [LARGE SCALE GENOMIC DNA]</scope>
    <source>
        <strain evidence="9">NBRC 111756</strain>
    </source>
</reference>
<keyword evidence="1" id="KW-0547">Nucleotide-binding</keyword>
<dbReference type="SUPFAM" id="SSF52172">
    <property type="entry name" value="CheY-like"/>
    <property type="match status" value="1"/>
</dbReference>
<dbReference type="InterPro" id="IPR003593">
    <property type="entry name" value="AAA+_ATPase"/>
</dbReference>
<evidence type="ECO:0000259" key="6">
    <source>
        <dbReference type="PROSITE" id="PS50045"/>
    </source>
</evidence>
<dbReference type="PROSITE" id="PS50110">
    <property type="entry name" value="RESPONSE_REGULATORY"/>
    <property type="match status" value="1"/>
</dbReference>
<dbReference type="PANTHER" id="PTHR32071:SF57">
    <property type="entry name" value="C4-DICARBOXYLATE TRANSPORT TRANSCRIPTIONAL REGULATORY PROTEIN DCTD"/>
    <property type="match status" value="1"/>
</dbReference>
<evidence type="ECO:0000256" key="3">
    <source>
        <dbReference type="ARBA" id="ARBA00023015"/>
    </source>
</evidence>
<evidence type="ECO:0000313" key="8">
    <source>
        <dbReference type="EMBL" id="MFC6674247.1"/>
    </source>
</evidence>
<dbReference type="SUPFAM" id="SSF52540">
    <property type="entry name" value="P-loop containing nucleoside triphosphate hydrolases"/>
    <property type="match status" value="1"/>
</dbReference>
<dbReference type="Gene3D" id="3.40.50.2300">
    <property type="match status" value="1"/>
</dbReference>